<dbReference type="Proteomes" id="UP001185863">
    <property type="component" value="Unassembled WGS sequence"/>
</dbReference>
<evidence type="ECO:0000313" key="3">
    <source>
        <dbReference type="Proteomes" id="UP001185863"/>
    </source>
</evidence>
<protein>
    <submittedName>
        <fullName evidence="2">HPr family phosphocarrier protein</fullName>
    </submittedName>
</protein>
<gene>
    <name evidence="2" type="ORF">R4315_04065</name>
</gene>
<reference evidence="2" key="1">
    <citation type="submission" date="2023-10" db="EMBL/GenBank/DDBJ databases">
        <title>Development of a sustainable strategy for remediation of hydrocarbon-contaminated territories based on the waste exchange concept.</title>
        <authorList>
            <person name="Krivoruchko A."/>
        </authorList>
    </citation>
    <scope>NUCLEOTIDE SEQUENCE</scope>
    <source>
        <strain evidence="2">IEGM 68</strain>
    </source>
</reference>
<evidence type="ECO:0000313" key="2">
    <source>
        <dbReference type="EMBL" id="MDV7263735.1"/>
    </source>
</evidence>
<dbReference type="AlphaFoldDB" id="A0AAE5A4F1"/>
<proteinExistence type="predicted"/>
<name>A0AAE5A4F1_9NOCA</name>
<evidence type="ECO:0000259" key="1">
    <source>
        <dbReference type="PROSITE" id="PS51350"/>
    </source>
</evidence>
<accession>A0AAE5A4F1</accession>
<dbReference type="InterPro" id="IPR000032">
    <property type="entry name" value="HPr-like"/>
</dbReference>
<organism evidence="2 3">
    <name type="scientific">Rhodococcus oxybenzonivorans</name>
    <dbReference type="NCBI Taxonomy" id="1990687"/>
    <lineage>
        <taxon>Bacteria</taxon>
        <taxon>Bacillati</taxon>
        <taxon>Actinomycetota</taxon>
        <taxon>Actinomycetes</taxon>
        <taxon>Mycobacteriales</taxon>
        <taxon>Nocardiaceae</taxon>
        <taxon>Rhodococcus</taxon>
    </lineage>
</organism>
<comment type="caution">
    <text evidence="2">The sequence shown here is derived from an EMBL/GenBank/DDBJ whole genome shotgun (WGS) entry which is preliminary data.</text>
</comment>
<dbReference type="PROSITE" id="PS51350">
    <property type="entry name" value="PTS_HPR_DOM"/>
    <property type="match status" value="1"/>
</dbReference>
<dbReference type="EMBL" id="JAWLUP010000004">
    <property type="protein sequence ID" value="MDV7263735.1"/>
    <property type="molecule type" value="Genomic_DNA"/>
</dbReference>
<feature type="domain" description="HPr" evidence="1">
    <location>
        <begin position="1"/>
        <end position="34"/>
    </location>
</feature>
<sequence length="34" mass="3393">MTLGATKGTDVTVTSDDADAVEKVAQLVAADLDA</sequence>
<feature type="non-terminal residue" evidence="2">
    <location>
        <position position="1"/>
    </location>
</feature>